<dbReference type="GO" id="GO:0000976">
    <property type="term" value="F:transcription cis-regulatory region binding"/>
    <property type="evidence" value="ECO:0007669"/>
    <property type="project" value="UniProtKB-ARBA"/>
</dbReference>
<keyword evidence="4" id="KW-0539">Nucleus</keyword>
<evidence type="ECO:0000259" key="7">
    <source>
        <dbReference type="PROSITE" id="PS51005"/>
    </source>
</evidence>
<evidence type="ECO:0000256" key="3">
    <source>
        <dbReference type="ARBA" id="ARBA00023163"/>
    </source>
</evidence>
<feature type="domain" description="NAC" evidence="7">
    <location>
        <begin position="95"/>
        <end position="245"/>
    </location>
</feature>
<dbReference type="Gene3D" id="2.170.150.80">
    <property type="entry name" value="NAC domain"/>
    <property type="match status" value="1"/>
</dbReference>
<feature type="region of interest" description="Disordered" evidence="5">
    <location>
        <begin position="409"/>
        <end position="430"/>
    </location>
</feature>
<keyword evidence="6" id="KW-1133">Transmembrane helix</keyword>
<dbReference type="FunFam" id="2.170.150.80:FF:000006">
    <property type="entry name" value="NAC domain-containing protein 100-like"/>
    <property type="match status" value="1"/>
</dbReference>
<accession>A0A1S2YRE4</accession>
<proteinExistence type="predicted"/>
<dbReference type="KEGG" id="cam:101502392"/>
<evidence type="ECO:0000256" key="6">
    <source>
        <dbReference type="SAM" id="Phobius"/>
    </source>
</evidence>
<protein>
    <submittedName>
        <fullName evidence="9">NAC domain-containing protein 100 isoform X1</fullName>
    </submittedName>
</protein>
<dbReference type="AlphaFoldDB" id="A0A1S2YRE4"/>
<dbReference type="PANTHER" id="PTHR31744">
    <property type="entry name" value="PROTEIN CUP-SHAPED COTYLEDON 2-RELATED"/>
    <property type="match status" value="1"/>
</dbReference>
<keyword evidence="8" id="KW-1185">Reference proteome</keyword>
<dbReference type="GeneID" id="101502392"/>
<dbReference type="PROSITE" id="PS51005">
    <property type="entry name" value="NAC"/>
    <property type="match status" value="1"/>
</dbReference>
<evidence type="ECO:0000256" key="1">
    <source>
        <dbReference type="ARBA" id="ARBA00023015"/>
    </source>
</evidence>
<dbReference type="GO" id="GO:0006355">
    <property type="term" value="P:regulation of DNA-templated transcription"/>
    <property type="evidence" value="ECO:0007669"/>
    <property type="project" value="InterPro"/>
</dbReference>
<gene>
    <name evidence="9" type="primary">NAC57</name>
</gene>
<dbReference type="STRING" id="3827.A0A1S2YRE4"/>
<evidence type="ECO:0000256" key="5">
    <source>
        <dbReference type="SAM" id="MobiDB-lite"/>
    </source>
</evidence>
<dbReference type="InterPro" id="IPR003441">
    <property type="entry name" value="NAC-dom"/>
</dbReference>
<dbReference type="Proteomes" id="UP000087171">
    <property type="component" value="Chromosome Ca7"/>
</dbReference>
<keyword evidence="2" id="KW-0238">DNA-binding</keyword>
<dbReference type="RefSeq" id="XP_004508725.1">
    <property type="nucleotide sequence ID" value="XM_004508668.3"/>
</dbReference>
<reference evidence="9" key="2">
    <citation type="submission" date="2025-08" db="UniProtKB">
        <authorList>
            <consortium name="RefSeq"/>
        </authorList>
    </citation>
    <scope>IDENTIFICATION</scope>
    <source>
        <tissue evidence="9">Etiolated seedlings</tissue>
    </source>
</reference>
<organism evidence="8 9">
    <name type="scientific">Cicer arietinum</name>
    <name type="common">Chickpea</name>
    <name type="synonym">Garbanzo</name>
    <dbReference type="NCBI Taxonomy" id="3827"/>
    <lineage>
        <taxon>Eukaryota</taxon>
        <taxon>Viridiplantae</taxon>
        <taxon>Streptophyta</taxon>
        <taxon>Embryophyta</taxon>
        <taxon>Tracheophyta</taxon>
        <taxon>Spermatophyta</taxon>
        <taxon>Magnoliopsida</taxon>
        <taxon>eudicotyledons</taxon>
        <taxon>Gunneridae</taxon>
        <taxon>Pentapetalae</taxon>
        <taxon>rosids</taxon>
        <taxon>fabids</taxon>
        <taxon>Fabales</taxon>
        <taxon>Fabaceae</taxon>
        <taxon>Papilionoideae</taxon>
        <taxon>50 kb inversion clade</taxon>
        <taxon>NPAAA clade</taxon>
        <taxon>Hologalegina</taxon>
        <taxon>IRL clade</taxon>
        <taxon>Cicereae</taxon>
        <taxon>Cicer</taxon>
    </lineage>
</organism>
<dbReference type="eggNOG" id="ENOG502QR2M">
    <property type="taxonomic scope" value="Eukaryota"/>
</dbReference>
<dbReference type="OrthoDB" id="1424968at2759"/>
<dbReference type="PaxDb" id="3827-XP_004508725.1"/>
<evidence type="ECO:0000256" key="4">
    <source>
        <dbReference type="ARBA" id="ARBA00023242"/>
    </source>
</evidence>
<dbReference type="SUPFAM" id="SSF101941">
    <property type="entry name" value="NAC domain"/>
    <property type="match status" value="1"/>
</dbReference>
<evidence type="ECO:0000313" key="9">
    <source>
        <dbReference type="RefSeq" id="XP_004508725.1"/>
    </source>
</evidence>
<dbReference type="Pfam" id="PF02365">
    <property type="entry name" value="NAM"/>
    <property type="match status" value="1"/>
</dbReference>
<reference evidence="8" key="1">
    <citation type="journal article" date="2013" name="Nat. Biotechnol.">
        <title>Draft genome sequence of chickpea (Cicer arietinum) provides a resource for trait improvement.</title>
        <authorList>
            <person name="Varshney R.K."/>
            <person name="Song C."/>
            <person name="Saxena R.K."/>
            <person name="Azam S."/>
            <person name="Yu S."/>
            <person name="Sharpe A.G."/>
            <person name="Cannon S."/>
            <person name="Baek J."/>
            <person name="Rosen B.D."/>
            <person name="Tar'an B."/>
            <person name="Millan T."/>
            <person name="Zhang X."/>
            <person name="Ramsay L.D."/>
            <person name="Iwata A."/>
            <person name="Wang Y."/>
            <person name="Nelson W."/>
            <person name="Farmer A.D."/>
            <person name="Gaur P.M."/>
            <person name="Soderlund C."/>
            <person name="Penmetsa R.V."/>
            <person name="Xu C."/>
            <person name="Bharti A.K."/>
            <person name="He W."/>
            <person name="Winter P."/>
            <person name="Zhao S."/>
            <person name="Hane J.K."/>
            <person name="Carrasquilla-Garcia N."/>
            <person name="Condie J.A."/>
            <person name="Upadhyaya H.D."/>
            <person name="Luo M.C."/>
            <person name="Thudi M."/>
            <person name="Gowda C.L."/>
            <person name="Singh N.P."/>
            <person name="Lichtenzveig J."/>
            <person name="Gali K.K."/>
            <person name="Rubio J."/>
            <person name="Nadarajan N."/>
            <person name="Dolezel J."/>
            <person name="Bansal K.C."/>
            <person name="Xu X."/>
            <person name="Edwards D."/>
            <person name="Zhang G."/>
            <person name="Kahl G."/>
            <person name="Gil J."/>
            <person name="Singh K.B."/>
            <person name="Datta S.K."/>
            <person name="Jackson S.A."/>
            <person name="Wang J."/>
            <person name="Cook D.R."/>
        </authorList>
    </citation>
    <scope>NUCLEOTIDE SEQUENCE [LARGE SCALE GENOMIC DNA]</scope>
    <source>
        <strain evidence="8">cv. CDC Frontier</strain>
    </source>
</reference>
<dbReference type="InterPro" id="IPR036093">
    <property type="entry name" value="NAC_dom_sf"/>
</dbReference>
<name>A0A1S2YRE4_CICAR</name>
<sequence length="430" mass="49019">MRLPYIPRFFLPKTPLFMPFFSSLFSLLNLNTTTTTFTFSCFLTLISLHFFSFFHTSLTPFLFFSLHFIELLRLTLEIMENVSVLSCKEDEKMDLPPGFRFHPTDEELISHYLYKKVIDSNFSARAIGDVDLNKSEPWDLPWKAKMGEKEWYFFCVRDRKYPTGLRTNRATEAGYWKATGKDKEIFRGKSLVGMKKTLVFYKGRAPKGEKSNWVMHEYRLEGKFSVHNLPKAAKNEWVICRVFQKSSAGKKTHISGIMRLDTLGNDLGSSVLPPLTDSSHSIGKIKQLNDSAYVPCFSNSIDVQRNQGGIFDSFTNNNSIYGVSSNPLISTSSNPLYSNNNQVGCNLQFPSSVCGMQDQAILRALYENNGFKSERQQIVSVSKETDLTTDMNAETSSVVSNFDMSRRAFENNHHRPPPAAVDLDGTLWNY</sequence>
<evidence type="ECO:0000313" key="8">
    <source>
        <dbReference type="Proteomes" id="UP000087171"/>
    </source>
</evidence>
<dbReference type="PANTHER" id="PTHR31744:SF104">
    <property type="entry name" value="NAC DOMAIN-CONTAINING PROTEIN 100"/>
    <property type="match status" value="1"/>
</dbReference>
<feature type="transmembrane region" description="Helical" evidence="6">
    <location>
        <begin position="20"/>
        <end position="43"/>
    </location>
</feature>
<keyword evidence="1" id="KW-0805">Transcription regulation</keyword>
<evidence type="ECO:0000256" key="2">
    <source>
        <dbReference type="ARBA" id="ARBA00023125"/>
    </source>
</evidence>
<keyword evidence="3" id="KW-0804">Transcription</keyword>
<keyword evidence="6" id="KW-0472">Membrane</keyword>
<keyword evidence="6" id="KW-0812">Transmembrane</keyword>